<keyword evidence="1" id="KW-1133">Transmembrane helix</keyword>
<keyword evidence="1" id="KW-0472">Membrane</keyword>
<accession>A0A0F9H1V9</accession>
<feature type="transmembrane region" description="Helical" evidence="1">
    <location>
        <begin position="55"/>
        <end position="74"/>
    </location>
</feature>
<protein>
    <submittedName>
        <fullName evidence="2">Uncharacterized protein</fullName>
    </submittedName>
</protein>
<dbReference type="AlphaFoldDB" id="A0A0F9H1V9"/>
<organism evidence="2">
    <name type="scientific">marine sediment metagenome</name>
    <dbReference type="NCBI Taxonomy" id="412755"/>
    <lineage>
        <taxon>unclassified sequences</taxon>
        <taxon>metagenomes</taxon>
        <taxon>ecological metagenomes</taxon>
    </lineage>
</organism>
<reference evidence="2" key="1">
    <citation type="journal article" date="2015" name="Nature">
        <title>Complex archaea that bridge the gap between prokaryotes and eukaryotes.</title>
        <authorList>
            <person name="Spang A."/>
            <person name="Saw J.H."/>
            <person name="Jorgensen S.L."/>
            <person name="Zaremba-Niedzwiedzka K."/>
            <person name="Martijn J."/>
            <person name="Lind A.E."/>
            <person name="van Eijk R."/>
            <person name="Schleper C."/>
            <person name="Guy L."/>
            <person name="Ettema T.J."/>
        </authorList>
    </citation>
    <scope>NUCLEOTIDE SEQUENCE</scope>
</reference>
<evidence type="ECO:0000313" key="2">
    <source>
        <dbReference type="EMBL" id="KKM05035.1"/>
    </source>
</evidence>
<sequence>MDKSMWSAHQWRYSGRPSVGRRVANLMLFGLIFLAMLDVGRPAHAYLDPGTGSLMLQMLLGGVAGLIMVGKLYWHRIITLFRRNPEKPETGPESSPK</sequence>
<gene>
    <name evidence="2" type="ORF">LCGC14_1758140</name>
</gene>
<proteinExistence type="predicted"/>
<evidence type="ECO:0000256" key="1">
    <source>
        <dbReference type="SAM" id="Phobius"/>
    </source>
</evidence>
<name>A0A0F9H1V9_9ZZZZ</name>
<keyword evidence="1" id="KW-0812">Transmembrane</keyword>
<comment type="caution">
    <text evidence="2">The sequence shown here is derived from an EMBL/GenBank/DDBJ whole genome shotgun (WGS) entry which is preliminary data.</text>
</comment>
<dbReference type="EMBL" id="LAZR01016317">
    <property type="protein sequence ID" value="KKM05035.1"/>
    <property type="molecule type" value="Genomic_DNA"/>
</dbReference>